<feature type="transmembrane region" description="Helical" evidence="1">
    <location>
        <begin position="33"/>
        <end position="52"/>
    </location>
</feature>
<reference evidence="2" key="2">
    <citation type="journal article" date="2015" name="Data Brief">
        <title>Shoot transcriptome of the giant reed, Arundo donax.</title>
        <authorList>
            <person name="Barrero R.A."/>
            <person name="Guerrero F.D."/>
            <person name="Moolhuijzen P."/>
            <person name="Goolsby J.A."/>
            <person name="Tidwell J."/>
            <person name="Bellgard S.E."/>
            <person name="Bellgard M.I."/>
        </authorList>
    </citation>
    <scope>NUCLEOTIDE SEQUENCE</scope>
    <source>
        <tissue evidence="2">Shoot tissue taken approximately 20 cm above the soil surface</tissue>
    </source>
</reference>
<dbReference type="EMBL" id="GBRH01211121">
    <property type="protein sequence ID" value="JAD86774.1"/>
    <property type="molecule type" value="Transcribed_RNA"/>
</dbReference>
<evidence type="ECO:0000256" key="1">
    <source>
        <dbReference type="SAM" id="Phobius"/>
    </source>
</evidence>
<keyword evidence="1" id="KW-0472">Membrane</keyword>
<proteinExistence type="predicted"/>
<protein>
    <submittedName>
        <fullName evidence="2">Uncharacterized protein</fullName>
    </submittedName>
</protein>
<organism evidence="2">
    <name type="scientific">Arundo donax</name>
    <name type="common">Giant reed</name>
    <name type="synonym">Donax arundinaceus</name>
    <dbReference type="NCBI Taxonomy" id="35708"/>
    <lineage>
        <taxon>Eukaryota</taxon>
        <taxon>Viridiplantae</taxon>
        <taxon>Streptophyta</taxon>
        <taxon>Embryophyta</taxon>
        <taxon>Tracheophyta</taxon>
        <taxon>Spermatophyta</taxon>
        <taxon>Magnoliopsida</taxon>
        <taxon>Liliopsida</taxon>
        <taxon>Poales</taxon>
        <taxon>Poaceae</taxon>
        <taxon>PACMAD clade</taxon>
        <taxon>Arundinoideae</taxon>
        <taxon>Arundineae</taxon>
        <taxon>Arundo</taxon>
    </lineage>
</organism>
<keyword evidence="1" id="KW-0812">Transmembrane</keyword>
<sequence length="54" mass="6421">MEISFHFIPYHQNIPHTRYHPFKRGHFQQAFKILFILMISSYSVNITLALTATN</sequence>
<accession>A0A0A9DDW9</accession>
<name>A0A0A9DDW9_ARUDO</name>
<dbReference type="AlphaFoldDB" id="A0A0A9DDW9"/>
<keyword evidence="1" id="KW-1133">Transmembrane helix</keyword>
<reference evidence="2" key="1">
    <citation type="submission" date="2014-09" db="EMBL/GenBank/DDBJ databases">
        <authorList>
            <person name="Magalhaes I.L.F."/>
            <person name="Oliveira U."/>
            <person name="Santos F.R."/>
            <person name="Vidigal T.H.D.A."/>
            <person name="Brescovit A.D."/>
            <person name="Santos A.J."/>
        </authorList>
    </citation>
    <scope>NUCLEOTIDE SEQUENCE</scope>
    <source>
        <tissue evidence="2">Shoot tissue taken approximately 20 cm above the soil surface</tissue>
    </source>
</reference>
<evidence type="ECO:0000313" key="2">
    <source>
        <dbReference type="EMBL" id="JAD86774.1"/>
    </source>
</evidence>